<dbReference type="EMBL" id="KB302742">
    <property type="protein sequence ID" value="ELU03923.1"/>
    <property type="molecule type" value="Genomic_DNA"/>
</dbReference>
<feature type="chain" id="PRO_5008788080" evidence="3">
    <location>
        <begin position="20"/>
        <end position="166"/>
    </location>
</feature>
<dbReference type="OrthoDB" id="5983381at2759"/>
<dbReference type="AlphaFoldDB" id="R7UJI7"/>
<dbReference type="HOGENOM" id="CLU_1604304_0_0_1"/>
<organism evidence="4">
    <name type="scientific">Capitella teleta</name>
    <name type="common">Polychaete worm</name>
    <dbReference type="NCBI Taxonomy" id="283909"/>
    <lineage>
        <taxon>Eukaryota</taxon>
        <taxon>Metazoa</taxon>
        <taxon>Spiralia</taxon>
        <taxon>Lophotrochozoa</taxon>
        <taxon>Annelida</taxon>
        <taxon>Polychaeta</taxon>
        <taxon>Sedentaria</taxon>
        <taxon>Scolecida</taxon>
        <taxon>Capitellidae</taxon>
        <taxon>Capitella</taxon>
    </lineage>
</organism>
<evidence type="ECO:0000256" key="2">
    <source>
        <dbReference type="SAM" id="Phobius"/>
    </source>
</evidence>
<keyword evidence="2" id="KW-1133">Transmembrane helix</keyword>
<reference evidence="6" key="1">
    <citation type="submission" date="2012-12" db="EMBL/GenBank/DDBJ databases">
        <authorList>
            <person name="Hellsten U."/>
            <person name="Grimwood J."/>
            <person name="Chapman J.A."/>
            <person name="Shapiro H."/>
            <person name="Aerts A."/>
            <person name="Otillar R.P."/>
            <person name="Terry A.Y."/>
            <person name="Boore J.L."/>
            <person name="Simakov O."/>
            <person name="Marletaz F."/>
            <person name="Cho S.-J."/>
            <person name="Edsinger-Gonzales E."/>
            <person name="Havlak P."/>
            <person name="Kuo D.-H."/>
            <person name="Larsson T."/>
            <person name="Lv J."/>
            <person name="Arendt D."/>
            <person name="Savage R."/>
            <person name="Osoegawa K."/>
            <person name="de Jong P."/>
            <person name="Lindberg D.R."/>
            <person name="Seaver E.C."/>
            <person name="Weisblat D.A."/>
            <person name="Putnam N.H."/>
            <person name="Grigoriev I.V."/>
            <person name="Rokhsar D.S."/>
        </authorList>
    </citation>
    <scope>NUCLEOTIDE SEQUENCE</scope>
    <source>
        <strain evidence="6">I ESC-2004</strain>
    </source>
</reference>
<evidence type="ECO:0000313" key="4">
    <source>
        <dbReference type="EMBL" id="ELU03923.1"/>
    </source>
</evidence>
<evidence type="ECO:0000256" key="3">
    <source>
        <dbReference type="SAM" id="SignalP"/>
    </source>
</evidence>
<reference evidence="5" key="3">
    <citation type="submission" date="2015-06" db="UniProtKB">
        <authorList>
            <consortium name="EnsemblMetazoa"/>
        </authorList>
    </citation>
    <scope>IDENTIFICATION</scope>
</reference>
<protein>
    <submittedName>
        <fullName evidence="4 5">Uncharacterized protein</fullName>
    </submittedName>
</protein>
<dbReference type="Proteomes" id="UP000014760">
    <property type="component" value="Unassembled WGS sequence"/>
</dbReference>
<feature type="signal peptide" evidence="3">
    <location>
        <begin position="1"/>
        <end position="19"/>
    </location>
</feature>
<evidence type="ECO:0000313" key="6">
    <source>
        <dbReference type="Proteomes" id="UP000014760"/>
    </source>
</evidence>
<evidence type="ECO:0000313" key="5">
    <source>
        <dbReference type="EnsemblMetazoa" id="CapteP197177"/>
    </source>
</evidence>
<reference evidence="4 6" key="2">
    <citation type="journal article" date="2013" name="Nature">
        <title>Insights into bilaterian evolution from three spiralian genomes.</title>
        <authorList>
            <person name="Simakov O."/>
            <person name="Marletaz F."/>
            <person name="Cho S.J."/>
            <person name="Edsinger-Gonzales E."/>
            <person name="Havlak P."/>
            <person name="Hellsten U."/>
            <person name="Kuo D.H."/>
            <person name="Larsson T."/>
            <person name="Lv J."/>
            <person name="Arendt D."/>
            <person name="Savage R."/>
            <person name="Osoegawa K."/>
            <person name="de Jong P."/>
            <person name="Grimwood J."/>
            <person name="Chapman J.A."/>
            <person name="Shapiro H."/>
            <person name="Aerts A."/>
            <person name="Otillar R.P."/>
            <person name="Terry A.Y."/>
            <person name="Boore J.L."/>
            <person name="Grigoriev I.V."/>
            <person name="Lindberg D.R."/>
            <person name="Seaver E.C."/>
            <person name="Weisblat D.A."/>
            <person name="Putnam N.H."/>
            <person name="Rokhsar D.S."/>
        </authorList>
    </citation>
    <scope>NUCLEOTIDE SEQUENCE</scope>
    <source>
        <strain evidence="4 6">I ESC-2004</strain>
    </source>
</reference>
<feature type="transmembrane region" description="Helical" evidence="2">
    <location>
        <begin position="127"/>
        <end position="147"/>
    </location>
</feature>
<feature type="region of interest" description="Disordered" evidence="1">
    <location>
        <begin position="57"/>
        <end position="108"/>
    </location>
</feature>
<keyword evidence="3" id="KW-0732">Signal</keyword>
<dbReference type="Gene3D" id="1.20.5.320">
    <property type="entry name" value="6-Phosphogluconate Dehydrogenase, domain 3"/>
    <property type="match status" value="1"/>
</dbReference>
<evidence type="ECO:0000256" key="1">
    <source>
        <dbReference type="SAM" id="MobiDB-lite"/>
    </source>
</evidence>
<keyword evidence="6" id="KW-1185">Reference proteome</keyword>
<keyword evidence="2" id="KW-0472">Membrane</keyword>
<dbReference type="EMBL" id="AMQN01008293">
    <property type="status" value="NOT_ANNOTATED_CDS"/>
    <property type="molecule type" value="Genomic_DNA"/>
</dbReference>
<name>R7UJI7_CAPTE</name>
<gene>
    <name evidence="4" type="ORF">CAPTEDRAFT_197177</name>
</gene>
<sequence>MRILLQGLVLGLWLQWCAALVLNDPLAYLHHVIGQYGFSHEVITRLNDAIRRRSRATETVLHKGEPGQEGLRGIKGPPGTPGSRGIKGQRGPPGVTPQALRDSNDESNRVEVDAFNDTMTSFKRNSIAFVTTMVFVVMVTMLAIFLIKRKRSKDETEREASGLQKY</sequence>
<dbReference type="EnsemblMetazoa" id="CapteT197177">
    <property type="protein sequence ID" value="CapteP197177"/>
    <property type="gene ID" value="CapteG197177"/>
</dbReference>
<accession>R7UJI7</accession>
<proteinExistence type="predicted"/>
<keyword evidence="2" id="KW-0812">Transmembrane</keyword>